<gene>
    <name evidence="1" type="ORF">PSTG_05884</name>
</gene>
<proteinExistence type="predicted"/>
<protein>
    <submittedName>
        <fullName evidence="1">Uncharacterized protein</fullName>
    </submittedName>
</protein>
<keyword evidence="2" id="KW-1185">Reference proteome</keyword>
<organism evidence="1 2">
    <name type="scientific">Puccinia striiformis f. sp. tritici PST-78</name>
    <dbReference type="NCBI Taxonomy" id="1165861"/>
    <lineage>
        <taxon>Eukaryota</taxon>
        <taxon>Fungi</taxon>
        <taxon>Dikarya</taxon>
        <taxon>Basidiomycota</taxon>
        <taxon>Pucciniomycotina</taxon>
        <taxon>Pucciniomycetes</taxon>
        <taxon>Pucciniales</taxon>
        <taxon>Pucciniaceae</taxon>
        <taxon>Puccinia</taxon>
    </lineage>
</organism>
<dbReference type="EMBL" id="AJIL01000033">
    <property type="protein sequence ID" value="KNF00990.1"/>
    <property type="molecule type" value="Genomic_DNA"/>
</dbReference>
<dbReference type="AlphaFoldDB" id="A0A0L0VPT0"/>
<reference evidence="2" key="1">
    <citation type="submission" date="2014-03" db="EMBL/GenBank/DDBJ databases">
        <title>The Genome Sequence of Puccinia striiformis f. sp. tritici PST-78.</title>
        <authorList>
            <consortium name="The Broad Institute Genome Sequencing Platform"/>
            <person name="Cuomo C."/>
            <person name="Hulbert S."/>
            <person name="Chen X."/>
            <person name="Walker B."/>
            <person name="Young S.K."/>
            <person name="Zeng Q."/>
            <person name="Gargeya S."/>
            <person name="Fitzgerald M."/>
            <person name="Haas B."/>
            <person name="Abouelleil A."/>
            <person name="Alvarado L."/>
            <person name="Arachchi H.M."/>
            <person name="Berlin A.M."/>
            <person name="Chapman S.B."/>
            <person name="Goldberg J."/>
            <person name="Griggs A."/>
            <person name="Gujja S."/>
            <person name="Hansen M."/>
            <person name="Howarth C."/>
            <person name="Imamovic A."/>
            <person name="Larimer J."/>
            <person name="McCowan C."/>
            <person name="Montmayeur A."/>
            <person name="Murphy C."/>
            <person name="Neiman D."/>
            <person name="Pearson M."/>
            <person name="Priest M."/>
            <person name="Roberts A."/>
            <person name="Saif S."/>
            <person name="Shea T."/>
            <person name="Sisk P."/>
            <person name="Sykes S."/>
            <person name="Wortman J."/>
            <person name="Nusbaum C."/>
            <person name="Birren B."/>
        </authorList>
    </citation>
    <scope>NUCLEOTIDE SEQUENCE [LARGE SCALE GENOMIC DNA]</scope>
    <source>
        <strain evidence="2">race PST-78</strain>
    </source>
</reference>
<dbReference type="PANTHER" id="PTHR33266:SF1">
    <property type="entry name" value="F-BOX DOMAIN-CONTAINING PROTEIN"/>
    <property type="match status" value="1"/>
</dbReference>
<sequence length="202" mass="22309">MTKFANCKDKDTSLPAAVTVTHKPTRFINQDSSMRTLLALDGASALLDALGPGKKLFLFCTFRRTIRMIPPGMGLFTILVDTSSGLANFSFSSKFDPSARQDFEGRDRLYAPIYEIASFDAMVPSNSPQSWEELASPQRLFKHGSPTFGAYFRDATTKHAKRQYVHATILEIACFKLFGPTEYTRPGSLTEAQARALLGPAI</sequence>
<evidence type="ECO:0000313" key="1">
    <source>
        <dbReference type="EMBL" id="KNF00990.1"/>
    </source>
</evidence>
<evidence type="ECO:0000313" key="2">
    <source>
        <dbReference type="Proteomes" id="UP000054564"/>
    </source>
</evidence>
<dbReference type="Proteomes" id="UP000054564">
    <property type="component" value="Unassembled WGS sequence"/>
</dbReference>
<comment type="caution">
    <text evidence="1">The sequence shown here is derived from an EMBL/GenBank/DDBJ whole genome shotgun (WGS) entry which is preliminary data.</text>
</comment>
<name>A0A0L0VPT0_9BASI</name>
<dbReference type="STRING" id="1165861.A0A0L0VPT0"/>
<dbReference type="PANTHER" id="PTHR33266">
    <property type="entry name" value="CHROMOSOME 15, WHOLE GENOME SHOTGUN SEQUENCE"/>
    <property type="match status" value="1"/>
</dbReference>
<accession>A0A0L0VPT0</accession>